<gene>
    <name evidence="4" type="ORF">EDD39_6339</name>
</gene>
<evidence type="ECO:0000313" key="5">
    <source>
        <dbReference type="Proteomes" id="UP000267408"/>
    </source>
</evidence>
<evidence type="ECO:0000259" key="3">
    <source>
        <dbReference type="Pfam" id="PF13340"/>
    </source>
</evidence>
<protein>
    <submittedName>
        <fullName evidence="4">Transposase</fullName>
    </submittedName>
</protein>
<dbReference type="InterPro" id="IPR002559">
    <property type="entry name" value="Transposase_11"/>
</dbReference>
<dbReference type="AlphaFoldDB" id="A0A8G1UH24"/>
<feature type="region of interest" description="Disordered" evidence="1">
    <location>
        <begin position="73"/>
        <end position="93"/>
    </location>
</feature>
<name>A0A8G1UH24_9ACTN</name>
<accession>A0A8G1UH24</accession>
<dbReference type="GO" id="GO:0006313">
    <property type="term" value="P:DNA transposition"/>
    <property type="evidence" value="ECO:0007669"/>
    <property type="project" value="InterPro"/>
</dbReference>
<evidence type="ECO:0000256" key="1">
    <source>
        <dbReference type="SAM" id="MobiDB-lite"/>
    </source>
</evidence>
<dbReference type="GO" id="GO:0003677">
    <property type="term" value="F:DNA binding"/>
    <property type="evidence" value="ECO:0007669"/>
    <property type="project" value="InterPro"/>
</dbReference>
<dbReference type="PANTHER" id="PTHR30007">
    <property type="entry name" value="PHP DOMAIN PROTEIN"/>
    <property type="match status" value="1"/>
</dbReference>
<organism evidence="4 5">
    <name type="scientific">Kitasatospora cineracea</name>
    <dbReference type="NCBI Taxonomy" id="88074"/>
    <lineage>
        <taxon>Bacteria</taxon>
        <taxon>Bacillati</taxon>
        <taxon>Actinomycetota</taxon>
        <taxon>Actinomycetes</taxon>
        <taxon>Kitasatosporales</taxon>
        <taxon>Streptomycetaceae</taxon>
        <taxon>Kitasatospora</taxon>
    </lineage>
</organism>
<evidence type="ECO:0000259" key="2">
    <source>
        <dbReference type="Pfam" id="PF01609"/>
    </source>
</evidence>
<dbReference type="PANTHER" id="PTHR30007:SF1">
    <property type="entry name" value="BLR1914 PROTEIN"/>
    <property type="match status" value="1"/>
</dbReference>
<evidence type="ECO:0000313" key="4">
    <source>
        <dbReference type="EMBL" id="ROR38166.1"/>
    </source>
</evidence>
<feature type="domain" description="Insertion element IS402-like" evidence="3">
    <location>
        <begin position="1"/>
        <end position="45"/>
    </location>
</feature>
<dbReference type="NCBIfam" id="NF033580">
    <property type="entry name" value="transpos_IS5_3"/>
    <property type="match status" value="1"/>
</dbReference>
<dbReference type="EMBL" id="RJVJ01000002">
    <property type="protein sequence ID" value="ROR38166.1"/>
    <property type="molecule type" value="Genomic_DNA"/>
</dbReference>
<reference evidence="4 5" key="1">
    <citation type="submission" date="2018-11" db="EMBL/GenBank/DDBJ databases">
        <title>Sequencing the genomes of 1000 actinobacteria strains.</title>
        <authorList>
            <person name="Klenk H.-P."/>
        </authorList>
    </citation>
    <scope>NUCLEOTIDE SEQUENCE [LARGE SCALE GENOMIC DNA]</scope>
    <source>
        <strain evidence="4 5">DSM 44780</strain>
    </source>
</reference>
<dbReference type="Proteomes" id="UP000267408">
    <property type="component" value="Unassembled WGS sequence"/>
</dbReference>
<dbReference type="GO" id="GO:0004803">
    <property type="term" value="F:transposase activity"/>
    <property type="evidence" value="ECO:0007669"/>
    <property type="project" value="InterPro"/>
</dbReference>
<dbReference type="Pfam" id="PF13340">
    <property type="entry name" value="DUF4096"/>
    <property type="match status" value="1"/>
</dbReference>
<proteinExistence type="predicted"/>
<dbReference type="InterPro" id="IPR025161">
    <property type="entry name" value="IS402-like_dom"/>
</dbReference>
<dbReference type="Pfam" id="PF01609">
    <property type="entry name" value="DDE_Tnp_1"/>
    <property type="match status" value="1"/>
</dbReference>
<comment type="caution">
    <text evidence="4">The sequence shown here is derived from an EMBL/GenBank/DDBJ whole genome shotgun (WGS) entry which is preliminary data.</text>
</comment>
<feature type="domain" description="Transposase IS4-like" evidence="2">
    <location>
        <begin position="59"/>
        <end position="244"/>
    </location>
</feature>
<sequence length="249" mass="28059">MIDAIAWKFQTGLQWVHLLAEYGSWKAVYTRLRNWAITGTWGRVFTALLAQTEAEGDLDWVVSVDSTIVRAPERGRCPSKGAPADEPAHHAIGHSRGGLTTKIHFAADGRCRPLCFHLTPGQAGDALAFEHVMATLRVPRPVRRPRTRPLMVLADRAYSSRAIRKHLRRRKIRAVIPQPADRIANSRRKGRLGGRPPAFDRGARRQHNTVERCINRPKNWRALATRYEKTATVFQAGLHIAGILIWPAR</sequence>
<feature type="region of interest" description="Disordered" evidence="1">
    <location>
        <begin position="187"/>
        <end position="206"/>
    </location>
</feature>